<sequence>MMVVDTNVNTGKRNGIVIQLQRMFAQKCLKEPQFIGYRHYILDRVLRVVMDNELGEEKSSPNIEYAFIPELLSNYEKLQANFNNGEEKITESAGWRDDMKFLFHLTRVFRFFEETGKFLVEKRGSKPHSHICNTSFF</sequence>
<dbReference type="AlphaFoldDB" id="A0AA36BSL5"/>
<protein>
    <submittedName>
        <fullName evidence="1">Uncharacterized protein</fullName>
    </submittedName>
</protein>
<reference evidence="1" key="1">
    <citation type="submission" date="2023-08" db="EMBL/GenBank/DDBJ databases">
        <authorList>
            <person name="Alioto T."/>
            <person name="Alioto T."/>
            <person name="Gomez Garrido J."/>
        </authorList>
    </citation>
    <scope>NUCLEOTIDE SEQUENCE</scope>
</reference>
<organism evidence="1 2">
    <name type="scientific">Octopus vulgaris</name>
    <name type="common">Common octopus</name>
    <dbReference type="NCBI Taxonomy" id="6645"/>
    <lineage>
        <taxon>Eukaryota</taxon>
        <taxon>Metazoa</taxon>
        <taxon>Spiralia</taxon>
        <taxon>Lophotrochozoa</taxon>
        <taxon>Mollusca</taxon>
        <taxon>Cephalopoda</taxon>
        <taxon>Coleoidea</taxon>
        <taxon>Octopodiformes</taxon>
        <taxon>Octopoda</taxon>
        <taxon>Incirrata</taxon>
        <taxon>Octopodidae</taxon>
        <taxon>Octopus</taxon>
    </lineage>
</organism>
<gene>
    <name evidence="1" type="ORF">OCTVUL_1B023461</name>
</gene>
<dbReference type="Proteomes" id="UP001162480">
    <property type="component" value="Chromosome 22"/>
</dbReference>
<keyword evidence="2" id="KW-1185">Reference proteome</keyword>
<evidence type="ECO:0000313" key="1">
    <source>
        <dbReference type="EMBL" id="CAI9738962.1"/>
    </source>
</evidence>
<dbReference type="EMBL" id="OX597835">
    <property type="protein sequence ID" value="CAI9738962.1"/>
    <property type="molecule type" value="Genomic_DNA"/>
</dbReference>
<evidence type="ECO:0000313" key="2">
    <source>
        <dbReference type="Proteomes" id="UP001162480"/>
    </source>
</evidence>
<accession>A0AA36BSL5</accession>
<name>A0AA36BSL5_OCTVU</name>
<proteinExistence type="predicted"/>